<evidence type="ECO:0000256" key="1">
    <source>
        <dbReference type="SAM" id="Phobius"/>
    </source>
</evidence>
<proteinExistence type="predicted"/>
<gene>
    <name evidence="2" type="ORF">P153DRAFT_200690</name>
</gene>
<evidence type="ECO:0000313" key="2">
    <source>
        <dbReference type="EMBL" id="KAF2131664.1"/>
    </source>
</evidence>
<reference evidence="2" key="1">
    <citation type="journal article" date="2020" name="Stud. Mycol.">
        <title>101 Dothideomycetes genomes: a test case for predicting lifestyles and emergence of pathogens.</title>
        <authorList>
            <person name="Haridas S."/>
            <person name="Albert R."/>
            <person name="Binder M."/>
            <person name="Bloem J."/>
            <person name="Labutti K."/>
            <person name="Salamov A."/>
            <person name="Andreopoulos B."/>
            <person name="Baker S."/>
            <person name="Barry K."/>
            <person name="Bills G."/>
            <person name="Bluhm B."/>
            <person name="Cannon C."/>
            <person name="Castanera R."/>
            <person name="Culley D."/>
            <person name="Daum C."/>
            <person name="Ezra D."/>
            <person name="Gonzalez J."/>
            <person name="Henrissat B."/>
            <person name="Kuo A."/>
            <person name="Liang C."/>
            <person name="Lipzen A."/>
            <person name="Lutzoni F."/>
            <person name="Magnuson J."/>
            <person name="Mondo S."/>
            <person name="Nolan M."/>
            <person name="Ohm R."/>
            <person name="Pangilinan J."/>
            <person name="Park H.-J."/>
            <person name="Ramirez L."/>
            <person name="Alfaro M."/>
            <person name="Sun H."/>
            <person name="Tritt A."/>
            <person name="Yoshinaga Y."/>
            <person name="Zwiers L.-H."/>
            <person name="Turgeon B."/>
            <person name="Goodwin S."/>
            <person name="Spatafora J."/>
            <person name="Crous P."/>
            <person name="Grigoriev I."/>
        </authorList>
    </citation>
    <scope>NUCLEOTIDE SEQUENCE</scope>
    <source>
        <strain evidence="2">CBS 119687</strain>
    </source>
</reference>
<dbReference type="Proteomes" id="UP000799771">
    <property type="component" value="Unassembled WGS sequence"/>
</dbReference>
<protein>
    <submittedName>
        <fullName evidence="2">Uncharacterized protein</fullName>
    </submittedName>
</protein>
<keyword evidence="3" id="KW-1185">Reference proteome</keyword>
<keyword evidence="1" id="KW-1133">Transmembrane helix</keyword>
<accession>A0A6A6AL58</accession>
<dbReference type="EMBL" id="ML977502">
    <property type="protein sequence ID" value="KAF2131664.1"/>
    <property type="molecule type" value="Genomic_DNA"/>
</dbReference>
<sequence length="78" mass="8716">MKLTNQCAPHVGYGPIDVIQDRALHGRCPLHLLGEGPHIASTTFYTFLYLPGHCLLMGAPFHRCRRRKYSLVAAAIQD</sequence>
<keyword evidence="1" id="KW-0812">Transmembrane</keyword>
<dbReference type="RefSeq" id="XP_033526051.1">
    <property type="nucleotide sequence ID" value="XM_033662489.1"/>
</dbReference>
<dbReference type="AlphaFoldDB" id="A0A6A6AL58"/>
<name>A0A6A6AL58_9PLEO</name>
<feature type="transmembrane region" description="Helical" evidence="1">
    <location>
        <begin position="39"/>
        <end position="59"/>
    </location>
</feature>
<evidence type="ECO:0000313" key="3">
    <source>
        <dbReference type="Proteomes" id="UP000799771"/>
    </source>
</evidence>
<organism evidence="2 3">
    <name type="scientific">Dothidotthia symphoricarpi CBS 119687</name>
    <dbReference type="NCBI Taxonomy" id="1392245"/>
    <lineage>
        <taxon>Eukaryota</taxon>
        <taxon>Fungi</taxon>
        <taxon>Dikarya</taxon>
        <taxon>Ascomycota</taxon>
        <taxon>Pezizomycotina</taxon>
        <taxon>Dothideomycetes</taxon>
        <taxon>Pleosporomycetidae</taxon>
        <taxon>Pleosporales</taxon>
        <taxon>Dothidotthiaceae</taxon>
        <taxon>Dothidotthia</taxon>
    </lineage>
</organism>
<keyword evidence="1" id="KW-0472">Membrane</keyword>
<dbReference type="GeneID" id="54402921"/>